<feature type="region of interest" description="Disordered" evidence="1">
    <location>
        <begin position="1"/>
        <end position="31"/>
    </location>
</feature>
<reference evidence="3 4" key="1">
    <citation type="submission" date="2020-06" db="EMBL/GenBank/DDBJ databases">
        <title>Transcriptomic and genomic resources for Thalictrum thalictroides and T. hernandezii: Facilitating candidate gene discovery in an emerging model plant lineage.</title>
        <authorList>
            <person name="Arias T."/>
            <person name="Riano-Pachon D.M."/>
            <person name="Di Stilio V.S."/>
        </authorList>
    </citation>
    <scope>NUCLEOTIDE SEQUENCE [LARGE SCALE GENOMIC DNA]</scope>
    <source>
        <strain evidence="4">cv. WT478/WT964</strain>
        <tissue evidence="3">Leaves</tissue>
    </source>
</reference>
<evidence type="ECO:0000256" key="1">
    <source>
        <dbReference type="SAM" id="MobiDB-lite"/>
    </source>
</evidence>
<feature type="domain" description="Transposase MuDR plant" evidence="2">
    <location>
        <begin position="86"/>
        <end position="137"/>
    </location>
</feature>
<feature type="compositionally biased region" description="Basic and acidic residues" evidence="1">
    <location>
        <begin position="168"/>
        <end position="179"/>
    </location>
</feature>
<comment type="caution">
    <text evidence="3">The sequence shown here is derived from an EMBL/GenBank/DDBJ whole genome shotgun (WGS) entry which is preliminary data.</text>
</comment>
<organism evidence="3 4">
    <name type="scientific">Thalictrum thalictroides</name>
    <name type="common">Rue-anemone</name>
    <name type="synonym">Anemone thalictroides</name>
    <dbReference type="NCBI Taxonomy" id="46969"/>
    <lineage>
        <taxon>Eukaryota</taxon>
        <taxon>Viridiplantae</taxon>
        <taxon>Streptophyta</taxon>
        <taxon>Embryophyta</taxon>
        <taxon>Tracheophyta</taxon>
        <taxon>Spermatophyta</taxon>
        <taxon>Magnoliopsida</taxon>
        <taxon>Ranunculales</taxon>
        <taxon>Ranunculaceae</taxon>
        <taxon>Thalictroideae</taxon>
        <taxon>Thalictrum</taxon>
    </lineage>
</organism>
<dbReference type="OrthoDB" id="1691155at2759"/>
<feature type="region of interest" description="Disordered" evidence="1">
    <location>
        <begin position="161"/>
        <end position="188"/>
    </location>
</feature>
<name>A0A7J6WF42_THATH</name>
<dbReference type="InterPro" id="IPR004332">
    <property type="entry name" value="Transposase_MuDR"/>
</dbReference>
<proteinExistence type="predicted"/>
<evidence type="ECO:0000259" key="2">
    <source>
        <dbReference type="Pfam" id="PF03108"/>
    </source>
</evidence>
<feature type="compositionally biased region" description="Acidic residues" evidence="1">
    <location>
        <begin position="15"/>
        <end position="31"/>
    </location>
</feature>
<protein>
    <recommendedName>
        <fullName evidence="2">Transposase MuDR plant domain-containing protein</fullName>
    </recommendedName>
</protein>
<evidence type="ECO:0000313" key="4">
    <source>
        <dbReference type="Proteomes" id="UP000554482"/>
    </source>
</evidence>
<dbReference type="Pfam" id="PF03108">
    <property type="entry name" value="DBD_Tnp_Mut"/>
    <property type="match status" value="1"/>
</dbReference>
<dbReference type="AlphaFoldDB" id="A0A7J6WF42"/>
<dbReference type="EMBL" id="JABWDY010017292">
    <property type="protein sequence ID" value="KAF5195458.1"/>
    <property type="molecule type" value="Genomic_DNA"/>
</dbReference>
<sequence>MTIDDDDGPDHVSTDGEEDYIPEDDLVDNDNDNDMLEDDLVAETSLLCEDENIDKMKIVMQNENMFGNEDYEKIKDPIVQKDIREMSTGMCWDNMIECRRYFKRLAIEKHFQFKQESNDVIRYRLKCKGEDWNWKANCRRVGDNDCTVVLKSFNAKHTCPSLGRGRGKKDGGDTVDGSRKAIKRRGGGVRMRGGIPWR</sequence>
<dbReference type="Proteomes" id="UP000554482">
    <property type="component" value="Unassembled WGS sequence"/>
</dbReference>
<evidence type="ECO:0000313" key="3">
    <source>
        <dbReference type="EMBL" id="KAF5195458.1"/>
    </source>
</evidence>
<keyword evidence="4" id="KW-1185">Reference proteome</keyword>
<gene>
    <name evidence="3" type="ORF">FRX31_014955</name>
</gene>
<accession>A0A7J6WF42</accession>